<dbReference type="AlphaFoldDB" id="A0AAN8XR94"/>
<dbReference type="GO" id="GO:0031123">
    <property type="term" value="P:RNA 3'-end processing"/>
    <property type="evidence" value="ECO:0007669"/>
    <property type="project" value="UniProtKB-ARBA"/>
</dbReference>
<comment type="subcellular location">
    <subcellularLocation>
        <location evidence="1">Cytoplasm</location>
        <location evidence="1">Cytosol</location>
    </subcellularLocation>
</comment>
<evidence type="ECO:0000313" key="8">
    <source>
        <dbReference type="EMBL" id="KAK6645460.1"/>
    </source>
</evidence>
<dbReference type="GO" id="GO:0005829">
    <property type="term" value="C:cytosol"/>
    <property type="evidence" value="ECO:0007669"/>
    <property type="project" value="UniProtKB-SubCell"/>
</dbReference>
<evidence type="ECO:0000256" key="1">
    <source>
        <dbReference type="ARBA" id="ARBA00004514"/>
    </source>
</evidence>
<evidence type="ECO:0000256" key="3">
    <source>
        <dbReference type="ARBA" id="ARBA00014856"/>
    </source>
</evidence>
<name>A0AAN8XR94_POLSC</name>
<evidence type="ECO:0000256" key="4">
    <source>
        <dbReference type="ARBA" id="ARBA00032988"/>
    </source>
</evidence>
<comment type="function">
    <text evidence="6">Endoribonuclease that catalyzes the hydrolysis of histone-coding pre-mRNA 3'-end. Involved in histone pre-mRNA processing during the S-phase of the cell cycle, which is required for entering/progressing through S-phase. Cleaves histone pre-mRNA at a major and a minor cleavage site after the 5'-ACCCA-3' and the 5'-ACCCACA-3' sequence, respectively, and located downstream of the stem-loop. May require the presence of the HDE element located at the histone pre-RNA 3'-end to avoid non-specific cleavage.</text>
</comment>
<dbReference type="PANTHER" id="PTHR23200:SF48">
    <property type="entry name" value="METALLO-BETA-LACTAMASE DOMAIN-CONTAINING PROTEIN 1"/>
    <property type="match status" value="1"/>
</dbReference>
<proteinExistence type="predicted"/>
<dbReference type="InterPro" id="IPR039344">
    <property type="entry name" value="MBLAC1"/>
</dbReference>
<dbReference type="InterPro" id="IPR036866">
    <property type="entry name" value="RibonucZ/Hydroxyglut_hydro"/>
</dbReference>
<evidence type="ECO:0000313" key="9">
    <source>
        <dbReference type="Proteomes" id="UP001372834"/>
    </source>
</evidence>
<comment type="catalytic activity">
    <reaction evidence="5">
        <text>a ribonucleotidyl-ribonucleotide-RNA + H2O = a 3'-end ribonucleotide-RNA + a 5'-end 5'-phospho-ribonucleoside-RNA + H(+)</text>
        <dbReference type="Rhea" id="RHEA:68096"/>
        <dbReference type="Rhea" id="RHEA-COMP:15179"/>
        <dbReference type="Rhea" id="RHEA-COMP:17355"/>
        <dbReference type="Rhea" id="RHEA-COMP:17428"/>
        <dbReference type="ChEBI" id="CHEBI:15377"/>
        <dbReference type="ChEBI" id="CHEBI:15378"/>
        <dbReference type="ChEBI" id="CHEBI:74896"/>
        <dbReference type="ChEBI" id="CHEBI:138282"/>
        <dbReference type="ChEBI" id="CHEBI:173118"/>
    </reaction>
    <physiologicalReaction direction="left-to-right" evidence="5">
        <dbReference type="Rhea" id="RHEA:68097"/>
    </physiologicalReaction>
</comment>
<gene>
    <name evidence="8" type="ORF">RUM43_001737</name>
</gene>
<sequence>MSNYEVFVLHEGYSKITESGMIANCTCTLIKGTKNIIVDTMTPWDREFILEKILSHGLKPEDVNFVVSTHGHSDHCGNNNLFLDAVHIVGYSISYKNFYEDFSFETQGDYKIDEYVRIIPTPGHTLAHVSVAVVTSKNETIVVAGDLFENKDDLNDETIWKNAGSENETEQEKSRKKILKIADYIIPGHGEMFKVPIENV</sequence>
<dbReference type="SMART" id="SM00849">
    <property type="entry name" value="Lactamase_B"/>
    <property type="match status" value="1"/>
</dbReference>
<dbReference type="Gene3D" id="3.60.15.10">
    <property type="entry name" value="Ribonuclease Z/Hydroxyacylglutathione hydrolase-like"/>
    <property type="match status" value="1"/>
</dbReference>
<feature type="domain" description="Metallo-beta-lactamase" evidence="7">
    <location>
        <begin position="24"/>
        <end position="189"/>
    </location>
</feature>
<dbReference type="PANTHER" id="PTHR23200">
    <property type="entry name" value="METALLO-BETA-LACTAMASE DOMAIN-CONTAINING PROTEIN 1"/>
    <property type="match status" value="1"/>
</dbReference>
<dbReference type="EMBL" id="JAWJWE010000001">
    <property type="protein sequence ID" value="KAK6645460.1"/>
    <property type="molecule type" value="Genomic_DNA"/>
</dbReference>
<evidence type="ECO:0000259" key="7">
    <source>
        <dbReference type="SMART" id="SM00849"/>
    </source>
</evidence>
<protein>
    <recommendedName>
        <fullName evidence="3">Metallo-beta-lactamase domain-containing protein 1</fullName>
    </recommendedName>
    <alternativeName>
        <fullName evidence="4">Endoribonuclease MBLAC1</fullName>
    </alternativeName>
</protein>
<dbReference type="Pfam" id="PF00753">
    <property type="entry name" value="Lactamase_B"/>
    <property type="match status" value="1"/>
</dbReference>
<evidence type="ECO:0000256" key="5">
    <source>
        <dbReference type="ARBA" id="ARBA00044690"/>
    </source>
</evidence>
<accession>A0AAN8XR94</accession>
<dbReference type="InterPro" id="IPR001279">
    <property type="entry name" value="Metallo-B-lactamas"/>
</dbReference>
<organism evidence="8 9">
    <name type="scientific">Polyplax serrata</name>
    <name type="common">Common mouse louse</name>
    <dbReference type="NCBI Taxonomy" id="468196"/>
    <lineage>
        <taxon>Eukaryota</taxon>
        <taxon>Metazoa</taxon>
        <taxon>Ecdysozoa</taxon>
        <taxon>Arthropoda</taxon>
        <taxon>Hexapoda</taxon>
        <taxon>Insecta</taxon>
        <taxon>Pterygota</taxon>
        <taxon>Neoptera</taxon>
        <taxon>Paraneoptera</taxon>
        <taxon>Psocodea</taxon>
        <taxon>Troctomorpha</taxon>
        <taxon>Phthiraptera</taxon>
        <taxon>Anoplura</taxon>
        <taxon>Polyplacidae</taxon>
        <taxon>Polyplax</taxon>
    </lineage>
</organism>
<comment type="subunit">
    <text evidence="2">Homodimer.</text>
</comment>
<dbReference type="SUPFAM" id="SSF56281">
    <property type="entry name" value="Metallo-hydrolase/oxidoreductase"/>
    <property type="match status" value="1"/>
</dbReference>
<dbReference type="CDD" id="cd07711">
    <property type="entry name" value="MBLAC1-like_MBL-fold"/>
    <property type="match status" value="1"/>
</dbReference>
<comment type="caution">
    <text evidence="8">The sequence shown here is derived from an EMBL/GenBank/DDBJ whole genome shotgun (WGS) entry which is preliminary data.</text>
</comment>
<evidence type="ECO:0000256" key="6">
    <source>
        <dbReference type="ARBA" id="ARBA00045869"/>
    </source>
</evidence>
<evidence type="ECO:0000256" key="2">
    <source>
        <dbReference type="ARBA" id="ARBA00011738"/>
    </source>
</evidence>
<reference evidence="8 9" key="1">
    <citation type="submission" date="2023-10" db="EMBL/GenBank/DDBJ databases">
        <title>Genomes of two closely related lineages of the louse Polyplax serrata with different host specificities.</title>
        <authorList>
            <person name="Martinu J."/>
            <person name="Tarabai H."/>
            <person name="Stefka J."/>
            <person name="Hypsa V."/>
        </authorList>
    </citation>
    <scope>NUCLEOTIDE SEQUENCE [LARGE SCALE GENOMIC DNA]</scope>
    <source>
        <strain evidence="8">HR10_N</strain>
    </source>
</reference>
<dbReference type="Proteomes" id="UP001372834">
    <property type="component" value="Unassembled WGS sequence"/>
</dbReference>